<dbReference type="OrthoDB" id="9777193at2"/>
<proteinExistence type="inferred from homology"/>
<dbReference type="PANTHER" id="PTHR13707">
    <property type="entry name" value="KETOACID-COENZYME A TRANSFERASE"/>
    <property type="match status" value="1"/>
</dbReference>
<name>A0A3N2SBE1_9ENTR</name>
<dbReference type="InterPro" id="IPR037171">
    <property type="entry name" value="NagB/RpiA_transferase-like"/>
</dbReference>
<dbReference type="GO" id="GO:0008410">
    <property type="term" value="F:CoA-transferase activity"/>
    <property type="evidence" value="ECO:0007669"/>
    <property type="project" value="InterPro"/>
</dbReference>
<comment type="caution">
    <text evidence="3">The sequence shown here is derived from an EMBL/GenBank/DDBJ whole genome shotgun (WGS) entry which is preliminary data.</text>
</comment>
<sequence length="229" mass="24527">MIDKSVSTLTDAVAGINDGATIMIGGFGPAGQPTQLIDALIEQGARDLTIINNNAGNGEIGLAALLKAGRVRKMICSFPRQVDSQIFDDLYRRGKVELELVPQGNLAARIQAAGAGLGAIFTPTGYGTPLAEGKETREIDGRHYVLEYPIKADFALIKAHQGDRWGNLVYRKAARNFGPIMATAAKTTIAEVTNLVALGELDPENVVTPGIFVQRIFSLENLNHQAMRA</sequence>
<dbReference type="SMART" id="SM00882">
    <property type="entry name" value="CoA_trans"/>
    <property type="match status" value="1"/>
</dbReference>
<dbReference type="PROSITE" id="PS01273">
    <property type="entry name" value="COA_TRANSF_1"/>
    <property type="match status" value="1"/>
</dbReference>
<dbReference type="RefSeq" id="WP_123650391.1">
    <property type="nucleotide sequence ID" value="NZ_RHFN01000003.1"/>
</dbReference>
<dbReference type="EMBL" id="RHFN01000003">
    <property type="protein sequence ID" value="ROU17046.1"/>
    <property type="molecule type" value="Genomic_DNA"/>
</dbReference>
<evidence type="ECO:0000256" key="1">
    <source>
        <dbReference type="ARBA" id="ARBA00005612"/>
    </source>
</evidence>
<dbReference type="Gene3D" id="3.40.1080.10">
    <property type="entry name" value="Glutaconate Coenzyme A-transferase"/>
    <property type="match status" value="1"/>
</dbReference>
<comment type="similarity">
    <text evidence="1">Belongs to the 3-oxoacid CoA-transferase subunit A family.</text>
</comment>
<dbReference type="InterPro" id="IPR004163">
    <property type="entry name" value="CoA_transf_BS"/>
</dbReference>
<protein>
    <submittedName>
        <fullName evidence="3">3-oxoacid CoA-transferase subunit A</fullName>
    </submittedName>
</protein>
<dbReference type="InterPro" id="IPR004165">
    <property type="entry name" value="CoA_trans_fam_I"/>
</dbReference>
<dbReference type="Proteomes" id="UP000268051">
    <property type="component" value="Unassembled WGS sequence"/>
</dbReference>
<dbReference type="NCBIfam" id="TIGR02429">
    <property type="entry name" value="pcaI_scoA_fam"/>
    <property type="match status" value="1"/>
</dbReference>
<evidence type="ECO:0000313" key="4">
    <source>
        <dbReference type="Proteomes" id="UP000268051"/>
    </source>
</evidence>
<reference evidence="3 4" key="1">
    <citation type="submission" date="2018-10" db="EMBL/GenBank/DDBJ databases">
        <title>Horizontal transference of carbapenem resistance between Klebsiella pneumoniae and Kluyvera ascorbata during abdominal infection: a case report.</title>
        <authorList>
            <person name="Raro O.H.F."/>
            <person name="Lima-Morales D."/>
            <person name="Barth A.L."/>
            <person name="Paim T.G.S."/>
            <person name="Mott M.P."/>
            <person name="Riche C.V.W."/>
            <person name="Teixeira U.F."/>
            <person name="Waechter F."/>
            <person name="Dias C.A.G."/>
        </authorList>
    </citation>
    <scope>NUCLEOTIDE SEQUENCE [LARGE SCALE GENOMIC DNA]</scope>
    <source>
        <strain evidence="3 4">OT2</strain>
    </source>
</reference>
<evidence type="ECO:0000256" key="2">
    <source>
        <dbReference type="ARBA" id="ARBA00022679"/>
    </source>
</evidence>
<evidence type="ECO:0000313" key="3">
    <source>
        <dbReference type="EMBL" id="ROU17046.1"/>
    </source>
</evidence>
<gene>
    <name evidence="3" type="ORF">EB837_03780</name>
</gene>
<accession>A0A3N2SBE1</accession>
<organism evidence="3 4">
    <name type="scientific">Kluyvera ascorbata</name>
    <dbReference type="NCBI Taxonomy" id="51288"/>
    <lineage>
        <taxon>Bacteria</taxon>
        <taxon>Pseudomonadati</taxon>
        <taxon>Pseudomonadota</taxon>
        <taxon>Gammaproteobacteria</taxon>
        <taxon>Enterobacterales</taxon>
        <taxon>Enterobacteriaceae</taxon>
        <taxon>Kluyvera</taxon>
    </lineage>
</organism>
<keyword evidence="2 3" id="KW-0808">Transferase</keyword>
<dbReference type="InterPro" id="IPR012792">
    <property type="entry name" value="3-oxoacid_CoA-transf_A"/>
</dbReference>
<dbReference type="AlphaFoldDB" id="A0A3N2SBE1"/>
<dbReference type="Pfam" id="PF01144">
    <property type="entry name" value="CoA_trans"/>
    <property type="match status" value="1"/>
</dbReference>
<dbReference type="PANTHER" id="PTHR13707:SF60">
    <property type="entry name" value="ACETATE COA-TRANSFERASE SUBUNIT ALPHA"/>
    <property type="match status" value="1"/>
</dbReference>
<dbReference type="SUPFAM" id="SSF100950">
    <property type="entry name" value="NagB/RpiA/CoA transferase-like"/>
    <property type="match status" value="1"/>
</dbReference>